<proteinExistence type="predicted"/>
<feature type="coiled-coil region" evidence="2">
    <location>
        <begin position="330"/>
        <end position="364"/>
    </location>
</feature>
<dbReference type="RefSeq" id="WP_268924191.1">
    <property type="nucleotide sequence ID" value="NZ_JAPTGB010000003.1"/>
</dbReference>
<evidence type="ECO:0000313" key="4">
    <source>
        <dbReference type="EMBL" id="MCZ0859967.1"/>
    </source>
</evidence>
<sequence length="393" mass="45711">MMTPEMLPNEYIGMYAKENTRYQKQFAIRRFLKVYLGHDVPDLNSAMQEYLKRDERQIAVDLTRYQMHPSFQKLAPKTRSLYTSLVITYFEDCCNLSLSGLQKKMMRKAVKEKVRAVTVDANPTREMIRKIINHCNERHTAEILISVSSGLRFGEILQLQHDDIDYTTIPVTIHLRGETTKSGEPRITYLSTEAVDALKAYYRVRDSMIQKSEREKRRGRPICVTDTSLIFPWSMNNEGKLISDAIVLAGYTEKDKRTGRYKVHFHLWRKYFLTQAKRYANPAFVEAWAGHSGYLSSSYHRPSDEEDRAEYLKAEIALTINIPDDYIQIKLEQSEELDDLRKNNERLTSMLHILQSQLETMQMQQKELMVAQRISGGIPPYPGPCETNDDESD</sequence>
<dbReference type="Gene3D" id="1.10.443.10">
    <property type="entry name" value="Intergrase catalytic core"/>
    <property type="match status" value="1"/>
</dbReference>
<dbReference type="InterPro" id="IPR013762">
    <property type="entry name" value="Integrase-like_cat_sf"/>
</dbReference>
<dbReference type="SUPFAM" id="SSF56349">
    <property type="entry name" value="DNA breaking-rejoining enzymes"/>
    <property type="match status" value="1"/>
</dbReference>
<dbReference type="Proteomes" id="UP001141422">
    <property type="component" value="Unassembled WGS sequence"/>
</dbReference>
<gene>
    <name evidence="4" type="ORF">O0S10_01830</name>
</gene>
<evidence type="ECO:0000313" key="5">
    <source>
        <dbReference type="Proteomes" id="UP001141422"/>
    </source>
</evidence>
<reference evidence="4" key="1">
    <citation type="submission" date="2022-12" db="EMBL/GenBank/DDBJ databases">
        <title>Isolation and characterisation of novel Methanocorpusculum spp. from native Australian herbivores indicates the genus is ancestrally host-associated.</title>
        <authorList>
            <person name="Volmer J.G."/>
            <person name="Soo R.M."/>
            <person name="Evans P.N."/>
            <person name="Hoedt E.C."/>
            <person name="Astorga Alsina A.L."/>
            <person name="Woodcroft B.J."/>
            <person name="Tyson G.W."/>
            <person name="Hugenholtz P."/>
            <person name="Morrison M."/>
        </authorList>
    </citation>
    <scope>NUCLEOTIDE SEQUENCE</scope>
    <source>
        <strain evidence="4">MG</strain>
    </source>
</reference>
<dbReference type="InterPro" id="IPR011010">
    <property type="entry name" value="DNA_brk_join_enz"/>
</dbReference>
<comment type="caution">
    <text evidence="4">The sequence shown here is derived from an EMBL/GenBank/DDBJ whole genome shotgun (WGS) entry which is preliminary data.</text>
</comment>
<dbReference type="EMBL" id="JAPTGB010000003">
    <property type="protein sequence ID" value="MCZ0859967.1"/>
    <property type="molecule type" value="Genomic_DNA"/>
</dbReference>
<protein>
    <submittedName>
        <fullName evidence="4">Site-specific integrase</fullName>
    </submittedName>
</protein>
<dbReference type="PROSITE" id="PS51898">
    <property type="entry name" value="TYR_RECOMBINASE"/>
    <property type="match status" value="1"/>
</dbReference>
<evidence type="ECO:0000259" key="3">
    <source>
        <dbReference type="PROSITE" id="PS51898"/>
    </source>
</evidence>
<accession>A0ABT4IE17</accession>
<organism evidence="4 5">
    <name type="scientific">Methanocorpusculum petauri</name>
    <dbReference type="NCBI Taxonomy" id="3002863"/>
    <lineage>
        <taxon>Archaea</taxon>
        <taxon>Methanobacteriati</taxon>
        <taxon>Methanobacteriota</taxon>
        <taxon>Stenosarchaea group</taxon>
        <taxon>Methanomicrobia</taxon>
        <taxon>Methanomicrobiales</taxon>
        <taxon>Methanocorpusculaceae</taxon>
        <taxon>Methanocorpusculum</taxon>
    </lineage>
</organism>
<name>A0ABT4IE17_9EURY</name>
<feature type="domain" description="Tyr recombinase" evidence="3">
    <location>
        <begin position="118"/>
        <end position="312"/>
    </location>
</feature>
<evidence type="ECO:0000256" key="2">
    <source>
        <dbReference type="SAM" id="Coils"/>
    </source>
</evidence>
<dbReference type="CDD" id="cd00397">
    <property type="entry name" value="DNA_BRE_C"/>
    <property type="match status" value="1"/>
</dbReference>
<keyword evidence="2" id="KW-0175">Coiled coil</keyword>
<evidence type="ECO:0000256" key="1">
    <source>
        <dbReference type="ARBA" id="ARBA00023172"/>
    </source>
</evidence>
<keyword evidence="1" id="KW-0233">DNA recombination</keyword>
<dbReference type="InterPro" id="IPR002104">
    <property type="entry name" value="Integrase_catalytic"/>
</dbReference>
<dbReference type="Pfam" id="PF00589">
    <property type="entry name" value="Phage_integrase"/>
    <property type="match status" value="1"/>
</dbReference>
<keyword evidence="5" id="KW-1185">Reference proteome</keyword>